<keyword evidence="2" id="KW-1185">Reference proteome</keyword>
<evidence type="ECO:0000313" key="2">
    <source>
        <dbReference type="Proteomes" id="UP001209570"/>
    </source>
</evidence>
<dbReference type="EMBL" id="JAKCXM010001281">
    <property type="protein sequence ID" value="KAJ0391138.1"/>
    <property type="molecule type" value="Genomic_DNA"/>
</dbReference>
<proteinExistence type="predicted"/>
<reference evidence="1" key="1">
    <citation type="submission" date="2021-12" db="EMBL/GenBank/DDBJ databases">
        <title>Prjna785345.</title>
        <authorList>
            <person name="Rujirawat T."/>
            <person name="Krajaejun T."/>
        </authorList>
    </citation>
    <scope>NUCLEOTIDE SEQUENCE</scope>
    <source>
        <strain evidence="1">Pi057C3</strain>
    </source>
</reference>
<protein>
    <submittedName>
        <fullName evidence="1">Uncharacterized protein</fullName>
    </submittedName>
</protein>
<evidence type="ECO:0000313" key="1">
    <source>
        <dbReference type="EMBL" id="KAJ0391138.1"/>
    </source>
</evidence>
<gene>
    <name evidence="1" type="ORF">P43SY_011052</name>
</gene>
<name>A0AAD5L7P4_PYTIN</name>
<comment type="caution">
    <text evidence="1">The sequence shown here is derived from an EMBL/GenBank/DDBJ whole genome shotgun (WGS) entry which is preliminary data.</text>
</comment>
<dbReference type="Proteomes" id="UP001209570">
    <property type="component" value="Unassembled WGS sequence"/>
</dbReference>
<accession>A0AAD5L7P4</accession>
<organism evidence="1 2">
    <name type="scientific">Pythium insidiosum</name>
    <name type="common">Pythiosis disease agent</name>
    <dbReference type="NCBI Taxonomy" id="114742"/>
    <lineage>
        <taxon>Eukaryota</taxon>
        <taxon>Sar</taxon>
        <taxon>Stramenopiles</taxon>
        <taxon>Oomycota</taxon>
        <taxon>Peronosporomycetes</taxon>
        <taxon>Pythiales</taxon>
        <taxon>Pythiaceae</taxon>
        <taxon>Pythium</taxon>
    </lineage>
</organism>
<dbReference type="AlphaFoldDB" id="A0AAD5L7P4"/>
<sequence length="198" mass="22274">MIDDGTVHLGDLHTRYYGFRDDDITDEVKYVEVVAHIWETHAYQAGEAILAEHWSGAEELFGLVWYLREPIFVIGADAHVQVYMVEQAGADSHHDECVVILTPTDDRAWAMIQTILNHGALPRVIIHGAGHFRTFRFDKTLYKSYHAQATRANRDTMRDNLNLALMKLGLYAACARAPLPLAVPEDAIKNPSQLSGSF</sequence>